<keyword evidence="1" id="KW-0732">Signal</keyword>
<dbReference type="Proteomes" id="UP000546126">
    <property type="component" value="Unassembled WGS sequence"/>
</dbReference>
<proteinExistence type="predicted"/>
<keyword evidence="3" id="KW-1185">Reference proteome</keyword>
<feature type="signal peptide" evidence="1">
    <location>
        <begin position="1"/>
        <end position="24"/>
    </location>
</feature>
<evidence type="ECO:0000313" key="3">
    <source>
        <dbReference type="Proteomes" id="UP000546126"/>
    </source>
</evidence>
<dbReference type="RefSeq" id="WP_175603943.1">
    <property type="nucleotide sequence ID" value="NZ_JABWGO010000009.1"/>
</dbReference>
<protein>
    <submittedName>
        <fullName evidence="2">Uncharacterized protein</fullName>
    </submittedName>
</protein>
<dbReference type="AlphaFoldDB" id="A0A7Y6ME15"/>
<evidence type="ECO:0000256" key="1">
    <source>
        <dbReference type="SAM" id="SignalP"/>
    </source>
</evidence>
<feature type="chain" id="PRO_5030763703" evidence="1">
    <location>
        <begin position="25"/>
        <end position="282"/>
    </location>
</feature>
<dbReference type="EMBL" id="JABWGO010000009">
    <property type="protein sequence ID" value="NUW44432.1"/>
    <property type="molecule type" value="Genomic_DNA"/>
</dbReference>
<comment type="caution">
    <text evidence="2">The sequence shown here is derived from an EMBL/GenBank/DDBJ whole genome shotgun (WGS) entry which is preliminary data.</text>
</comment>
<evidence type="ECO:0000313" key="2">
    <source>
        <dbReference type="EMBL" id="NUW44432.1"/>
    </source>
</evidence>
<sequence length="282" mass="30159">MNRAILGAVAIVGAVQLTAMPAQAESKIDAVKALKAELARGRAVNVQATAKMTFTPTLVTTSSLEGTIGFDQRGAAASDVAQTVRYSKDLLRSMTRLDREETEALQQGPVQLISSRTASYVAGPVVDQTLQRQGASWVRYRNTELPPSNLIVEVLEPDTLKTLLAKPASVRDGVVKGSIRTSKLAAVSPAFASRFGSHSKKGKKGRDGKVAYTLWLGPTGLVERVAAKAVIPFYDGSVQVESSTRFSDWGRQATVLLPLEGDVIDQGQVKDSVPEDVPGIWN</sequence>
<gene>
    <name evidence="2" type="ORF">HT134_30540</name>
</gene>
<organism evidence="2 3">
    <name type="scientific">Nonomuraea rhodomycinica</name>
    <dbReference type="NCBI Taxonomy" id="1712872"/>
    <lineage>
        <taxon>Bacteria</taxon>
        <taxon>Bacillati</taxon>
        <taxon>Actinomycetota</taxon>
        <taxon>Actinomycetes</taxon>
        <taxon>Streptosporangiales</taxon>
        <taxon>Streptosporangiaceae</taxon>
        <taxon>Nonomuraea</taxon>
    </lineage>
</organism>
<accession>A0A7Y6ME15</accession>
<reference evidence="2 3" key="1">
    <citation type="submission" date="2020-06" db="EMBL/GenBank/DDBJ databases">
        <authorList>
            <person name="Chanama M."/>
        </authorList>
    </citation>
    <scope>NUCLEOTIDE SEQUENCE [LARGE SCALE GENOMIC DNA]</scope>
    <source>
        <strain evidence="2 3">TBRC6557</strain>
    </source>
</reference>
<name>A0A7Y6ME15_9ACTN</name>